<dbReference type="SUPFAM" id="SSF141868">
    <property type="entry name" value="EAL domain-like"/>
    <property type="match status" value="1"/>
</dbReference>
<evidence type="ECO:0000313" key="4">
    <source>
        <dbReference type="EMBL" id="BBO99593.1"/>
    </source>
</evidence>
<dbReference type="InterPro" id="IPR003018">
    <property type="entry name" value="GAF"/>
</dbReference>
<dbReference type="InterPro" id="IPR013767">
    <property type="entry name" value="PAS_fold"/>
</dbReference>
<dbReference type="GO" id="GO:0006355">
    <property type="term" value="P:regulation of DNA-templated transcription"/>
    <property type="evidence" value="ECO:0007669"/>
    <property type="project" value="InterPro"/>
</dbReference>
<evidence type="ECO:0000259" key="2">
    <source>
        <dbReference type="PROSITE" id="PS50883"/>
    </source>
</evidence>
<dbReference type="Pfam" id="PF00990">
    <property type="entry name" value="GGDEF"/>
    <property type="match status" value="1"/>
</dbReference>
<dbReference type="InterPro" id="IPR029016">
    <property type="entry name" value="GAF-like_dom_sf"/>
</dbReference>
<dbReference type="Gene3D" id="1.20.120.30">
    <property type="entry name" value="Aspartate receptor, ligand-binding domain"/>
    <property type="match status" value="1"/>
</dbReference>
<dbReference type="PROSITE" id="PS50883">
    <property type="entry name" value="EAL"/>
    <property type="match status" value="1"/>
</dbReference>
<dbReference type="AlphaFoldDB" id="A0A809RFE1"/>
<dbReference type="Pfam" id="PF01590">
    <property type="entry name" value="GAF"/>
    <property type="match status" value="1"/>
</dbReference>
<dbReference type="Proteomes" id="UP000463939">
    <property type="component" value="Chromosome"/>
</dbReference>
<dbReference type="RefSeq" id="WP_162083627.1">
    <property type="nucleotide sequence ID" value="NZ_AP021881.1"/>
</dbReference>
<dbReference type="InterPro" id="IPR035965">
    <property type="entry name" value="PAS-like_dom_sf"/>
</dbReference>
<dbReference type="KEGG" id="sniv:SFSGTM_03020"/>
<dbReference type="Pfam" id="PF13426">
    <property type="entry name" value="PAS_9"/>
    <property type="match status" value="1"/>
</dbReference>
<gene>
    <name evidence="4" type="ORF">SFSGTM_03020</name>
</gene>
<dbReference type="Pfam" id="PF00563">
    <property type="entry name" value="EAL"/>
    <property type="match status" value="1"/>
</dbReference>
<dbReference type="InterPro" id="IPR029787">
    <property type="entry name" value="Nucleotide_cyclase"/>
</dbReference>
<dbReference type="SMART" id="SM00052">
    <property type="entry name" value="EAL"/>
    <property type="match status" value="1"/>
</dbReference>
<dbReference type="PANTHER" id="PTHR44757">
    <property type="entry name" value="DIGUANYLATE CYCLASE DGCP"/>
    <property type="match status" value="1"/>
</dbReference>
<dbReference type="NCBIfam" id="TIGR00254">
    <property type="entry name" value="GGDEF"/>
    <property type="match status" value="1"/>
</dbReference>
<reference evidence="5" key="1">
    <citation type="submission" date="2019-11" db="EMBL/GenBank/DDBJ databases">
        <title>Isolation and characterization of a novel species in the genus Sulfuriferula.</title>
        <authorList>
            <person name="Mochizuki J."/>
            <person name="Kojima H."/>
            <person name="Fukui M."/>
        </authorList>
    </citation>
    <scope>NUCLEOTIDE SEQUENCE [LARGE SCALE GENOMIC DNA]</scope>
    <source>
        <strain evidence="5">SGTM</strain>
    </source>
</reference>
<dbReference type="Gene3D" id="3.30.450.20">
    <property type="entry name" value="PAS domain"/>
    <property type="match status" value="2"/>
</dbReference>
<dbReference type="InterPro" id="IPR001633">
    <property type="entry name" value="EAL_dom"/>
</dbReference>
<dbReference type="InterPro" id="IPR043128">
    <property type="entry name" value="Rev_trsase/Diguanyl_cyclase"/>
</dbReference>
<dbReference type="Gene3D" id="3.20.20.450">
    <property type="entry name" value="EAL domain"/>
    <property type="match status" value="1"/>
</dbReference>
<dbReference type="SUPFAM" id="SSF55781">
    <property type="entry name" value="GAF domain-like"/>
    <property type="match status" value="1"/>
</dbReference>
<evidence type="ECO:0008006" key="6">
    <source>
        <dbReference type="Google" id="ProtNLM"/>
    </source>
</evidence>
<dbReference type="EMBL" id="AP021881">
    <property type="protein sequence ID" value="BBO99593.1"/>
    <property type="molecule type" value="Genomic_DNA"/>
</dbReference>
<dbReference type="SUPFAM" id="SSF55785">
    <property type="entry name" value="PYP-like sensor domain (PAS domain)"/>
    <property type="match status" value="2"/>
</dbReference>
<dbReference type="SMART" id="SM00065">
    <property type="entry name" value="GAF"/>
    <property type="match status" value="1"/>
</dbReference>
<dbReference type="InterPro" id="IPR001610">
    <property type="entry name" value="PAC"/>
</dbReference>
<dbReference type="Pfam" id="PF13682">
    <property type="entry name" value="CZB"/>
    <property type="match status" value="1"/>
</dbReference>
<dbReference type="NCBIfam" id="TIGR00229">
    <property type="entry name" value="sensory_box"/>
    <property type="match status" value="2"/>
</dbReference>
<dbReference type="PROSITE" id="PS50887">
    <property type="entry name" value="GGDEF"/>
    <property type="match status" value="1"/>
</dbReference>
<organism evidence="4 5">
    <name type="scientific">Sulfuriferula nivalis</name>
    <dbReference type="NCBI Taxonomy" id="2675298"/>
    <lineage>
        <taxon>Bacteria</taxon>
        <taxon>Pseudomonadati</taxon>
        <taxon>Pseudomonadota</taxon>
        <taxon>Betaproteobacteria</taxon>
        <taxon>Nitrosomonadales</taxon>
        <taxon>Sulfuricellaceae</taxon>
        <taxon>Sulfuriferula</taxon>
    </lineage>
</organism>
<dbReference type="CDD" id="cd01949">
    <property type="entry name" value="GGDEF"/>
    <property type="match status" value="1"/>
</dbReference>
<accession>A0A809RFE1</accession>
<dbReference type="FunFam" id="3.30.70.270:FF:000001">
    <property type="entry name" value="Diguanylate cyclase domain protein"/>
    <property type="match status" value="1"/>
</dbReference>
<evidence type="ECO:0000259" key="1">
    <source>
        <dbReference type="PROSITE" id="PS50112"/>
    </source>
</evidence>
<protein>
    <recommendedName>
        <fullName evidence="6">Diguanylate cyclase/phosphodiesterase</fullName>
    </recommendedName>
</protein>
<dbReference type="CDD" id="cd01948">
    <property type="entry name" value="EAL"/>
    <property type="match status" value="1"/>
</dbReference>
<feature type="domain" description="PAS" evidence="1">
    <location>
        <begin position="314"/>
        <end position="387"/>
    </location>
</feature>
<dbReference type="Pfam" id="PF00989">
    <property type="entry name" value="PAS"/>
    <property type="match status" value="1"/>
</dbReference>
<dbReference type="PROSITE" id="PS50112">
    <property type="entry name" value="PAS"/>
    <property type="match status" value="1"/>
</dbReference>
<evidence type="ECO:0000313" key="5">
    <source>
        <dbReference type="Proteomes" id="UP000463939"/>
    </source>
</evidence>
<dbReference type="SUPFAM" id="SSF55073">
    <property type="entry name" value="Nucleotide cyclase"/>
    <property type="match status" value="1"/>
</dbReference>
<evidence type="ECO:0000259" key="3">
    <source>
        <dbReference type="PROSITE" id="PS50887"/>
    </source>
</evidence>
<dbReference type="PANTHER" id="PTHR44757:SF4">
    <property type="entry name" value="DIGUANYLATE CYCLASE DGCE-RELATED"/>
    <property type="match status" value="1"/>
</dbReference>
<dbReference type="Gene3D" id="3.30.450.40">
    <property type="match status" value="1"/>
</dbReference>
<feature type="domain" description="GGDEF" evidence="3">
    <location>
        <begin position="476"/>
        <end position="609"/>
    </location>
</feature>
<dbReference type="GO" id="GO:0003824">
    <property type="term" value="F:catalytic activity"/>
    <property type="evidence" value="ECO:0007669"/>
    <property type="project" value="UniProtKB-ARBA"/>
</dbReference>
<dbReference type="SMART" id="SM00091">
    <property type="entry name" value="PAS"/>
    <property type="match status" value="2"/>
</dbReference>
<sequence length="1017" mass="113127">MQTPIIPDNESQRLAALHGYDVLDTPAEAEFDDLTKLASIICGTPIALVSLIDKDRQWFKSSVGLAAHETPRAISFCGHAINQPEQILEVSNALEDDRFADNPLVLGAPNIRFYAGAPLVTSDGYALGTLCVIDTIPHQLTEQQREALQALSRQATRLIEKRLMPQLIQAQYLAYQEQAAMLHNQEQYFETLFDKSTDSALILHRGRVVNCNQAAVRLFHCAEKLQLVDMSLAQLSTTHQADGVCSQERLADIVSLALSHGYHHFDWRMMRSDGMPFDADVALTAITINGELMLHVALRDITDKHQLEQALYLAKERAEVTLASIGDAVITTDAAGQITFMNQVAVNLTGWALEEATGCAISTVFNITHEDTHQQIVNPVEVVLRQGKAAAPVGHTLLVARNGIEYIIEDSAAPIFLADNTLIGCVLVFRDVTEKYRMQNVVRWQAAHDALTNLPNRVLLAESFKRAIARAQRQQMLLAVCMIDLDEFKPVNDEYGHDVGDLLLVQVATRLNEMIRGDDTAARLGGDEFALLLSDITDVDELQAVVARILQALAMPYMIDGKIIKVSASIGSALYPLDDVDADTLLRHADQAMYQAKQRGRNQHLMFDVSLDTQIIASHQVLRNVKNALQHDELVLYYQPKVNMRSGLIVGMEALLRWQHPVQGLIPPLDFLPQVEKTDLIIDIGKWVIEQALSQISAWCSAGRCWTVSVNIAALHFQCRHFLQDLQDSLQRHSDVPPHLLEIEILESVALGDINLVNQLIRDCQALGVSFSLDDFGTGYSSLGYLKRLPAETIKIDQSFVRDILDDKDDLALVEAVIGMGRVFNRKIIAEGVETAEHGVLLMRLGCDLAQGYGIAKPMPAANVLAWAASYVADPVWAMWADTQWELDDFPLLVAQYDHLKWVKRLVLSVRHPHIALNKSEITDAHQCRFGHWYYGYGKAHYGSLSEFIDIEPLHNKVHEIGVAIVQACEDGDKETAQRLCGVLLATKDGILGMMARLQQAVRLEVHDISIHPHNSH</sequence>
<keyword evidence="5" id="KW-1185">Reference proteome</keyword>
<dbReference type="SMART" id="SM00086">
    <property type="entry name" value="PAC"/>
    <property type="match status" value="2"/>
</dbReference>
<dbReference type="InterPro" id="IPR025991">
    <property type="entry name" value="Chemoreceptor_zinc-bind_dom"/>
</dbReference>
<proteinExistence type="predicted"/>
<dbReference type="InterPro" id="IPR052155">
    <property type="entry name" value="Biofilm_reg_signaling"/>
</dbReference>
<dbReference type="InterPro" id="IPR000014">
    <property type="entry name" value="PAS"/>
</dbReference>
<dbReference type="SMART" id="SM00267">
    <property type="entry name" value="GGDEF"/>
    <property type="match status" value="1"/>
</dbReference>
<dbReference type="InterPro" id="IPR000160">
    <property type="entry name" value="GGDEF_dom"/>
</dbReference>
<dbReference type="CDD" id="cd00130">
    <property type="entry name" value="PAS"/>
    <property type="match status" value="1"/>
</dbReference>
<dbReference type="Gene3D" id="3.30.70.270">
    <property type="match status" value="1"/>
</dbReference>
<name>A0A809RFE1_9PROT</name>
<feature type="domain" description="EAL" evidence="2">
    <location>
        <begin position="618"/>
        <end position="872"/>
    </location>
</feature>
<dbReference type="InterPro" id="IPR035919">
    <property type="entry name" value="EAL_sf"/>
</dbReference>